<dbReference type="RefSeq" id="WP_144857768.1">
    <property type="nucleotide sequence ID" value="NZ_BAAAYT010000002.1"/>
</dbReference>
<feature type="transmembrane region" description="Helical" evidence="1">
    <location>
        <begin position="185"/>
        <end position="211"/>
    </location>
</feature>
<name>A0A560W7V8_9MICO</name>
<accession>A0A560W7V8</accession>
<feature type="transmembrane region" description="Helical" evidence="1">
    <location>
        <begin position="87"/>
        <end position="107"/>
    </location>
</feature>
<proteinExistence type="predicted"/>
<keyword evidence="1" id="KW-0472">Membrane</keyword>
<feature type="transmembrane region" description="Helical" evidence="1">
    <location>
        <begin position="231"/>
        <end position="250"/>
    </location>
</feature>
<gene>
    <name evidence="2" type="ORF">FB557_2321</name>
</gene>
<dbReference type="EMBL" id="VIUW01000004">
    <property type="protein sequence ID" value="TWD13691.1"/>
    <property type="molecule type" value="Genomic_DNA"/>
</dbReference>
<feature type="transmembrane region" description="Helical" evidence="1">
    <location>
        <begin position="56"/>
        <end position="75"/>
    </location>
</feature>
<organism evidence="2 3">
    <name type="scientific">Marihabitans asiaticum</name>
    <dbReference type="NCBI Taxonomy" id="415218"/>
    <lineage>
        <taxon>Bacteria</taxon>
        <taxon>Bacillati</taxon>
        <taxon>Actinomycetota</taxon>
        <taxon>Actinomycetes</taxon>
        <taxon>Micrococcales</taxon>
        <taxon>Intrasporangiaceae</taxon>
        <taxon>Marihabitans</taxon>
    </lineage>
</organism>
<keyword evidence="1" id="KW-1133">Transmembrane helix</keyword>
<protein>
    <submittedName>
        <fullName evidence="2">Uncharacterized protein</fullName>
    </submittedName>
</protein>
<reference evidence="2 3" key="1">
    <citation type="submission" date="2019-06" db="EMBL/GenBank/DDBJ databases">
        <title>Sequencing the genomes of 1000 actinobacteria strains.</title>
        <authorList>
            <person name="Klenk H.-P."/>
        </authorList>
    </citation>
    <scope>NUCLEOTIDE SEQUENCE [LARGE SCALE GENOMIC DNA]</scope>
    <source>
        <strain evidence="2 3">DSM 18935</strain>
    </source>
</reference>
<feature type="transmembrane region" description="Helical" evidence="1">
    <location>
        <begin position="132"/>
        <end position="154"/>
    </location>
</feature>
<evidence type="ECO:0000313" key="2">
    <source>
        <dbReference type="EMBL" id="TWD13691.1"/>
    </source>
</evidence>
<dbReference type="AlphaFoldDB" id="A0A560W7V8"/>
<comment type="caution">
    <text evidence="2">The sequence shown here is derived from an EMBL/GenBank/DDBJ whole genome shotgun (WGS) entry which is preliminary data.</text>
</comment>
<keyword evidence="1" id="KW-0812">Transmembrane</keyword>
<evidence type="ECO:0000313" key="3">
    <source>
        <dbReference type="Proteomes" id="UP000315628"/>
    </source>
</evidence>
<evidence type="ECO:0000256" key="1">
    <source>
        <dbReference type="SAM" id="Phobius"/>
    </source>
</evidence>
<sequence>MITLATFLVGIGVIDLTSSILRAGPRGGSRPVLASLASGWVALLVSAGLTGQLTGWSGWLLTALAGGFATAWALITRRALDRGAPHLLPLLVLALGVLVLVVLAGFAPPSEGGLSRWIGWAGLPWQPTPERAALLAGLALVQLSTGNVVVRLVLVSTGAMQADPRGVEPAEELKGGRVLGPLERLFILGLGLAGEVTAAGLVIAAKGLIRWPELKAHSEDAEHPIDKVTEYFLVGSFVSWLVALVALVLASG</sequence>
<dbReference type="OrthoDB" id="4715924at2"/>
<keyword evidence="3" id="KW-1185">Reference proteome</keyword>
<dbReference type="Proteomes" id="UP000315628">
    <property type="component" value="Unassembled WGS sequence"/>
</dbReference>